<keyword evidence="2" id="KW-0285">Flavoprotein</keyword>
<proteinExistence type="inferred from homology"/>
<evidence type="ECO:0000313" key="7">
    <source>
        <dbReference type="EMBL" id="KAF2484406.1"/>
    </source>
</evidence>
<dbReference type="GO" id="GO:0005737">
    <property type="term" value="C:cytoplasm"/>
    <property type="evidence" value="ECO:0007669"/>
    <property type="project" value="TreeGrafter"/>
</dbReference>
<keyword evidence="3" id="KW-0274">FAD</keyword>
<evidence type="ECO:0000256" key="4">
    <source>
        <dbReference type="ARBA" id="ARBA00023002"/>
    </source>
</evidence>
<dbReference type="EMBL" id="MU001634">
    <property type="protein sequence ID" value="KAF2484406.1"/>
    <property type="molecule type" value="Genomic_DNA"/>
</dbReference>
<dbReference type="GeneID" id="54477982"/>
<reference evidence="7" key="1">
    <citation type="journal article" date="2020" name="Stud. Mycol.">
        <title>101 Dothideomycetes genomes: a test case for predicting lifestyles and emergence of pathogens.</title>
        <authorList>
            <person name="Haridas S."/>
            <person name="Albert R."/>
            <person name="Binder M."/>
            <person name="Bloem J."/>
            <person name="Labutti K."/>
            <person name="Salamov A."/>
            <person name="Andreopoulos B."/>
            <person name="Baker S."/>
            <person name="Barry K."/>
            <person name="Bills G."/>
            <person name="Bluhm B."/>
            <person name="Cannon C."/>
            <person name="Castanera R."/>
            <person name="Culley D."/>
            <person name="Daum C."/>
            <person name="Ezra D."/>
            <person name="Gonzalez J."/>
            <person name="Henrissat B."/>
            <person name="Kuo A."/>
            <person name="Liang C."/>
            <person name="Lipzen A."/>
            <person name="Lutzoni F."/>
            <person name="Magnuson J."/>
            <person name="Mondo S."/>
            <person name="Nolan M."/>
            <person name="Ohm R."/>
            <person name="Pangilinan J."/>
            <person name="Park H.-J."/>
            <person name="Ramirez L."/>
            <person name="Alfaro M."/>
            <person name="Sun H."/>
            <person name="Tritt A."/>
            <person name="Yoshinaga Y."/>
            <person name="Zwiers L.-H."/>
            <person name="Turgeon B."/>
            <person name="Goodwin S."/>
            <person name="Spatafora J."/>
            <person name="Crous P."/>
            <person name="Grigoriev I."/>
        </authorList>
    </citation>
    <scope>NUCLEOTIDE SEQUENCE</scope>
    <source>
        <strain evidence="7">CBS 113389</strain>
    </source>
</reference>
<dbReference type="AlphaFoldDB" id="A0A6A6PXC0"/>
<dbReference type="InterPro" id="IPR036188">
    <property type="entry name" value="FAD/NAD-bd_sf"/>
</dbReference>
<dbReference type="Pfam" id="PF07992">
    <property type="entry name" value="Pyr_redox_2"/>
    <property type="match status" value="1"/>
</dbReference>
<name>A0A6A6PXC0_9PEZI</name>
<accession>A0A6A6PXC0</accession>
<keyword evidence="8" id="KW-1185">Reference proteome</keyword>
<dbReference type="SUPFAM" id="SSF51905">
    <property type="entry name" value="FAD/NAD(P)-binding domain"/>
    <property type="match status" value="1"/>
</dbReference>
<dbReference type="PANTHER" id="PTHR43735:SF3">
    <property type="entry name" value="FERROPTOSIS SUPPRESSOR PROTEIN 1"/>
    <property type="match status" value="1"/>
</dbReference>
<feature type="domain" description="FAD/NAD(P)-binding" evidence="6">
    <location>
        <begin position="6"/>
        <end position="304"/>
    </location>
</feature>
<dbReference type="PANTHER" id="PTHR43735">
    <property type="entry name" value="APOPTOSIS-INDUCING FACTOR 1"/>
    <property type="match status" value="1"/>
</dbReference>
<dbReference type="InterPro" id="IPR023753">
    <property type="entry name" value="FAD/NAD-binding_dom"/>
</dbReference>
<dbReference type="RefSeq" id="XP_033590975.1">
    <property type="nucleotide sequence ID" value="XM_033736980.1"/>
</dbReference>
<gene>
    <name evidence="7" type="ORF">BDY17DRAFT_323259</name>
</gene>
<evidence type="ECO:0000259" key="6">
    <source>
        <dbReference type="Pfam" id="PF07992"/>
    </source>
</evidence>
<protein>
    <recommendedName>
        <fullName evidence="6">FAD/NAD(P)-binding domain-containing protein</fullName>
    </recommendedName>
</protein>
<organism evidence="7 8">
    <name type="scientific">Neohortaea acidophila</name>
    <dbReference type="NCBI Taxonomy" id="245834"/>
    <lineage>
        <taxon>Eukaryota</taxon>
        <taxon>Fungi</taxon>
        <taxon>Dikarya</taxon>
        <taxon>Ascomycota</taxon>
        <taxon>Pezizomycotina</taxon>
        <taxon>Dothideomycetes</taxon>
        <taxon>Dothideomycetidae</taxon>
        <taxon>Mycosphaerellales</taxon>
        <taxon>Teratosphaeriaceae</taxon>
        <taxon>Neohortaea</taxon>
    </lineage>
</organism>
<dbReference type="Proteomes" id="UP000799767">
    <property type="component" value="Unassembled WGS sequence"/>
</dbReference>
<dbReference type="GO" id="GO:0050660">
    <property type="term" value="F:flavin adenine dinucleotide binding"/>
    <property type="evidence" value="ECO:0007669"/>
    <property type="project" value="TreeGrafter"/>
</dbReference>
<dbReference type="PRINTS" id="PR00411">
    <property type="entry name" value="PNDRDTASEI"/>
</dbReference>
<keyword evidence="5" id="KW-0812">Transmembrane</keyword>
<dbReference type="PRINTS" id="PR00368">
    <property type="entry name" value="FADPNR"/>
</dbReference>
<keyword evidence="4" id="KW-0560">Oxidoreductase</keyword>
<keyword evidence="5" id="KW-1133">Transmembrane helix</keyword>
<dbReference type="Gene3D" id="3.50.50.100">
    <property type="match status" value="1"/>
</dbReference>
<evidence type="ECO:0000256" key="5">
    <source>
        <dbReference type="SAM" id="Phobius"/>
    </source>
</evidence>
<evidence type="ECO:0000256" key="2">
    <source>
        <dbReference type="ARBA" id="ARBA00022630"/>
    </source>
</evidence>
<dbReference type="GO" id="GO:0004174">
    <property type="term" value="F:electron-transferring-flavoprotein dehydrogenase activity"/>
    <property type="evidence" value="ECO:0007669"/>
    <property type="project" value="TreeGrafter"/>
</dbReference>
<keyword evidence="5" id="KW-0472">Membrane</keyword>
<evidence type="ECO:0000256" key="1">
    <source>
        <dbReference type="ARBA" id="ARBA00006442"/>
    </source>
</evidence>
<feature type="transmembrane region" description="Helical" evidence="5">
    <location>
        <begin position="7"/>
        <end position="24"/>
    </location>
</feature>
<comment type="similarity">
    <text evidence="1">Belongs to the FAD-dependent oxidoreductase family.</text>
</comment>
<evidence type="ECO:0000256" key="3">
    <source>
        <dbReference type="ARBA" id="ARBA00022827"/>
    </source>
</evidence>
<sequence>MPETRNIVVLGGSVAGLSAAHYLLKHTLPKLQQVKDVKYELHIIDQSTHFWWHISAPRAIVSTKEIKHSDAFVPIMAGFKQYPAFKDAIHFHQGTIEGVHTALRQVSFKTSDEKVDVLDYYALIIATGIRSPTPLTTLHGDHTVSQKALDDMNAKLASAKDIVIGGGGPIGVETAGELGAHLKGKAKITLIAGSKKLLPILGQKFTDKAQKQLEKNGVEVKYGVRVKETQETSDKRVEVKLDNGESLLADVYIPAVGVTPNTEFLPKFLKQENGYVKVNPATLRVDEAGDKFIYAVGDVAGVDQGGVLNFFKSFPVAAANMSHDLCSEAKAGMVPEKRFSRKDSETQLVPIGAKAGLGAFNGHSVPSMIVKKFKGKDYMLSQVPKFTEGKQWSKP</sequence>
<evidence type="ECO:0000313" key="8">
    <source>
        <dbReference type="Proteomes" id="UP000799767"/>
    </source>
</evidence>
<dbReference type="OrthoDB" id="202203at2759"/>